<dbReference type="AlphaFoldDB" id="A0A7W7R877"/>
<keyword evidence="3" id="KW-1185">Reference proteome</keyword>
<feature type="signal peptide" evidence="1">
    <location>
        <begin position="1"/>
        <end position="27"/>
    </location>
</feature>
<name>A0A7W7R877_KITKI</name>
<accession>A0A7W7R877</accession>
<keyword evidence="1" id="KW-0732">Signal</keyword>
<organism evidence="2 3">
    <name type="scientific">Kitasatospora kifunensis</name>
    <name type="common">Streptomyces kifunensis</name>
    <dbReference type="NCBI Taxonomy" id="58351"/>
    <lineage>
        <taxon>Bacteria</taxon>
        <taxon>Bacillati</taxon>
        <taxon>Actinomycetota</taxon>
        <taxon>Actinomycetes</taxon>
        <taxon>Kitasatosporales</taxon>
        <taxon>Streptomycetaceae</taxon>
        <taxon>Kitasatospora</taxon>
    </lineage>
</organism>
<proteinExistence type="predicted"/>
<comment type="caution">
    <text evidence="2">The sequence shown here is derived from an EMBL/GenBank/DDBJ whole genome shotgun (WGS) entry which is preliminary data.</text>
</comment>
<dbReference type="Proteomes" id="UP000540506">
    <property type="component" value="Unassembled WGS sequence"/>
</dbReference>
<reference evidence="2 3" key="1">
    <citation type="submission" date="2020-08" db="EMBL/GenBank/DDBJ databases">
        <title>Sequencing the genomes of 1000 actinobacteria strains.</title>
        <authorList>
            <person name="Klenk H.-P."/>
        </authorList>
    </citation>
    <scope>NUCLEOTIDE SEQUENCE [LARGE SCALE GENOMIC DNA]</scope>
    <source>
        <strain evidence="2 3">DSM 41654</strain>
    </source>
</reference>
<dbReference type="RefSeq" id="WP_184941277.1">
    <property type="nucleotide sequence ID" value="NZ_JACHJV010000001.1"/>
</dbReference>
<protein>
    <recommendedName>
        <fullName evidence="4">Secreted protein</fullName>
    </recommendedName>
</protein>
<evidence type="ECO:0000313" key="3">
    <source>
        <dbReference type="Proteomes" id="UP000540506"/>
    </source>
</evidence>
<evidence type="ECO:0000313" key="2">
    <source>
        <dbReference type="EMBL" id="MBB4927213.1"/>
    </source>
</evidence>
<evidence type="ECO:0008006" key="4">
    <source>
        <dbReference type="Google" id="ProtNLM"/>
    </source>
</evidence>
<sequence>MRTATRFTVTTVLLGTALLAATGGAVAATAGDPAYPAPSKQEHTYSIPVGTISDLGDLTKVANLGTDFAALLGH</sequence>
<feature type="chain" id="PRO_5030860320" description="Secreted protein" evidence="1">
    <location>
        <begin position="28"/>
        <end position="74"/>
    </location>
</feature>
<evidence type="ECO:0000256" key="1">
    <source>
        <dbReference type="SAM" id="SignalP"/>
    </source>
</evidence>
<dbReference type="EMBL" id="JACHJV010000001">
    <property type="protein sequence ID" value="MBB4927213.1"/>
    <property type="molecule type" value="Genomic_DNA"/>
</dbReference>
<gene>
    <name evidence="2" type="ORF">FHR34_006206</name>
</gene>